<evidence type="ECO:0000313" key="9">
    <source>
        <dbReference type="EMBL" id="KAK9832300.1"/>
    </source>
</evidence>
<keyword evidence="5" id="KW-0560">Oxidoreductase</keyword>
<name>A0AAW1RF83_9CHLO</name>
<evidence type="ECO:0000256" key="3">
    <source>
        <dbReference type="ARBA" id="ARBA00022630"/>
    </source>
</evidence>
<protein>
    <recommendedName>
        <fullName evidence="6">D-2-hydroxyglutarate dehydrogenase</fullName>
        <ecNumber evidence="6">1.1.99.39</ecNumber>
    </recommendedName>
</protein>
<evidence type="ECO:0000256" key="6">
    <source>
        <dbReference type="ARBA" id="ARBA00039003"/>
    </source>
</evidence>
<keyword evidence="3" id="KW-0285">Flavoprotein</keyword>
<dbReference type="AlphaFoldDB" id="A0AAW1RF83"/>
<dbReference type="InterPro" id="IPR016167">
    <property type="entry name" value="FAD-bd_PCMH_sub1"/>
</dbReference>
<keyword evidence="4" id="KW-0274">FAD</keyword>
<comment type="similarity">
    <text evidence="2">Belongs to the FAD-binding oxidoreductase/transferase type 4 family.</text>
</comment>
<reference evidence="9 10" key="1">
    <citation type="journal article" date="2024" name="Nat. Commun.">
        <title>Phylogenomics reveals the evolutionary origins of lichenization in chlorophyte algae.</title>
        <authorList>
            <person name="Puginier C."/>
            <person name="Libourel C."/>
            <person name="Otte J."/>
            <person name="Skaloud P."/>
            <person name="Haon M."/>
            <person name="Grisel S."/>
            <person name="Petersen M."/>
            <person name="Berrin J.G."/>
            <person name="Delaux P.M."/>
            <person name="Dal Grande F."/>
            <person name="Keller J."/>
        </authorList>
    </citation>
    <scope>NUCLEOTIDE SEQUENCE [LARGE SCALE GENOMIC DNA]</scope>
    <source>
        <strain evidence="9 10">SAG 2145</strain>
    </source>
</reference>
<dbReference type="GO" id="GO:0051990">
    <property type="term" value="F:(R)-2-hydroxyglutarate dehydrogenase activity"/>
    <property type="evidence" value="ECO:0007669"/>
    <property type="project" value="UniProtKB-EC"/>
</dbReference>
<dbReference type="InterPro" id="IPR016166">
    <property type="entry name" value="FAD-bd_PCMH"/>
</dbReference>
<dbReference type="InterPro" id="IPR016169">
    <property type="entry name" value="FAD-bd_PCMH_sub2"/>
</dbReference>
<evidence type="ECO:0000259" key="8">
    <source>
        <dbReference type="PROSITE" id="PS51387"/>
    </source>
</evidence>
<dbReference type="Gene3D" id="3.30.43.10">
    <property type="entry name" value="Uridine Diphospho-n-acetylenolpyruvylglucosamine Reductase, domain 2"/>
    <property type="match status" value="1"/>
</dbReference>
<dbReference type="PROSITE" id="PS51387">
    <property type="entry name" value="FAD_PCMH"/>
    <property type="match status" value="1"/>
</dbReference>
<evidence type="ECO:0000256" key="7">
    <source>
        <dbReference type="ARBA" id="ARBA00051778"/>
    </source>
</evidence>
<feature type="domain" description="FAD-binding PCMH-type" evidence="8">
    <location>
        <begin position="73"/>
        <end position="252"/>
    </location>
</feature>
<dbReference type="Pfam" id="PF02913">
    <property type="entry name" value="FAD-oxidase_C"/>
    <property type="match status" value="1"/>
</dbReference>
<dbReference type="SUPFAM" id="SSF56176">
    <property type="entry name" value="FAD-binding/transporter-associated domain-like"/>
    <property type="match status" value="1"/>
</dbReference>
<comment type="cofactor">
    <cofactor evidence="1">
        <name>FAD</name>
        <dbReference type="ChEBI" id="CHEBI:57692"/>
    </cofactor>
</comment>
<dbReference type="FunFam" id="3.30.465.10:FF:000001">
    <property type="entry name" value="D-2-hydroxyglutarate dehydrogenase, mitochondrial"/>
    <property type="match status" value="1"/>
</dbReference>
<sequence>MICHGLLRTLRLHAQTSTCKRAGFACQAVQRDSRYAALQRLDVDVFTAILGSQNVVQDTETLQSSNRDWMGKYVGQSQVILRPSSTQELSKVMAHCNDRKLAVVPQAGNTGLAGGSVPIFDEVILQTAQMNRIHSFDEVSGALQCQAGCILGELNEHLAAAGYVMPLDLGPKDKCQIGGNVSTNAGGLKLIRYGSLHGSVLGLEVVLANGTIIDTMTPLRKDNTGYDVKQLFIGAEGTLGIISGVSILCPPKPAAVNLMFLAVQDWSAALQTFVRAKRKLAEVLSAFEFLDSSALDLTLHQLPHIVNPLPDHQAPFYLLVETSGSNGDHDQSKLKDFLKEAKHDKLIQGGTVASDSAHIGEIWQLRENISVALNKAGKTYKYDMSLPVAEMYGLVEDVRQRLQKYPVRVVGYGHLGDSNVHLNVSTEEWDDDVLHDLEPYVYDWVADRKGSISAEHGLGQMKSQYIGYTKQPDTVDMMRDLKQLLDPNGILNPYKVLPEHVSFPSAVNDRLMASRSKSASY</sequence>
<dbReference type="Gene3D" id="1.10.45.10">
    <property type="entry name" value="Vanillyl-alcohol Oxidase, Chain A, domain 4"/>
    <property type="match status" value="1"/>
</dbReference>
<dbReference type="FunFam" id="3.30.70.2190:FF:000001">
    <property type="entry name" value="D-2-hydroxyglutarate dehydrogenase mitochondrial"/>
    <property type="match status" value="1"/>
</dbReference>
<organism evidence="9 10">
    <name type="scientific">Apatococcus lobatus</name>
    <dbReference type="NCBI Taxonomy" id="904363"/>
    <lineage>
        <taxon>Eukaryota</taxon>
        <taxon>Viridiplantae</taxon>
        <taxon>Chlorophyta</taxon>
        <taxon>core chlorophytes</taxon>
        <taxon>Trebouxiophyceae</taxon>
        <taxon>Chlorellales</taxon>
        <taxon>Chlorellaceae</taxon>
        <taxon>Apatococcus</taxon>
    </lineage>
</organism>
<dbReference type="SUPFAM" id="SSF55103">
    <property type="entry name" value="FAD-linked oxidases, C-terminal domain"/>
    <property type="match status" value="1"/>
</dbReference>
<dbReference type="InterPro" id="IPR051264">
    <property type="entry name" value="FAD-oxidored/transferase_4"/>
</dbReference>
<keyword evidence="10" id="KW-1185">Reference proteome</keyword>
<dbReference type="FunFam" id="1.10.45.10:FF:000001">
    <property type="entry name" value="D-lactate dehydrogenase mitochondrial"/>
    <property type="match status" value="1"/>
</dbReference>
<evidence type="ECO:0000313" key="10">
    <source>
        <dbReference type="Proteomes" id="UP001438707"/>
    </source>
</evidence>
<evidence type="ECO:0000256" key="2">
    <source>
        <dbReference type="ARBA" id="ARBA00008000"/>
    </source>
</evidence>
<accession>A0AAW1RF83</accession>
<dbReference type="InterPro" id="IPR036318">
    <property type="entry name" value="FAD-bd_PCMH-like_sf"/>
</dbReference>
<dbReference type="FunFam" id="3.30.43.10:FF:000002">
    <property type="entry name" value="D-2-hydroxyglutarate dehydrogenase, mitochondrial"/>
    <property type="match status" value="1"/>
</dbReference>
<dbReference type="Gene3D" id="3.30.70.2740">
    <property type="match status" value="1"/>
</dbReference>
<dbReference type="Gene3D" id="3.30.465.10">
    <property type="match status" value="1"/>
</dbReference>
<dbReference type="InterPro" id="IPR006094">
    <property type="entry name" value="Oxid_FAD_bind_N"/>
</dbReference>
<dbReference type="Proteomes" id="UP001438707">
    <property type="component" value="Unassembled WGS sequence"/>
</dbReference>
<dbReference type="PANTHER" id="PTHR43716">
    <property type="entry name" value="D-2-HYDROXYGLUTARATE DEHYDROGENASE, MITOCHONDRIAL"/>
    <property type="match status" value="1"/>
</dbReference>
<dbReference type="InterPro" id="IPR004113">
    <property type="entry name" value="FAD-bd_oxidored_4_C"/>
</dbReference>
<comment type="caution">
    <text evidence="9">The sequence shown here is derived from an EMBL/GenBank/DDBJ whole genome shotgun (WGS) entry which is preliminary data.</text>
</comment>
<proteinExistence type="inferred from homology"/>
<evidence type="ECO:0000256" key="4">
    <source>
        <dbReference type="ARBA" id="ARBA00022827"/>
    </source>
</evidence>
<dbReference type="GO" id="GO:0005739">
    <property type="term" value="C:mitochondrion"/>
    <property type="evidence" value="ECO:0007669"/>
    <property type="project" value="TreeGrafter"/>
</dbReference>
<gene>
    <name evidence="9" type="ORF">WJX74_005680</name>
</gene>
<comment type="catalytic activity">
    <reaction evidence="7">
        <text>(R)-2-hydroxyglutarate + A = 2-oxoglutarate + AH2</text>
        <dbReference type="Rhea" id="RHEA:38295"/>
        <dbReference type="ChEBI" id="CHEBI:13193"/>
        <dbReference type="ChEBI" id="CHEBI:15801"/>
        <dbReference type="ChEBI" id="CHEBI:16810"/>
        <dbReference type="ChEBI" id="CHEBI:17499"/>
        <dbReference type="EC" id="1.1.99.39"/>
    </reaction>
</comment>
<dbReference type="EMBL" id="JALJOS010000012">
    <property type="protein sequence ID" value="KAK9832300.1"/>
    <property type="molecule type" value="Genomic_DNA"/>
</dbReference>
<dbReference type="PANTHER" id="PTHR43716:SF1">
    <property type="entry name" value="D-2-HYDROXYGLUTARATE DEHYDROGENASE, MITOCHONDRIAL"/>
    <property type="match status" value="1"/>
</dbReference>
<dbReference type="GO" id="GO:0071949">
    <property type="term" value="F:FAD binding"/>
    <property type="evidence" value="ECO:0007669"/>
    <property type="project" value="InterPro"/>
</dbReference>
<dbReference type="FunFam" id="3.30.70.2740:FF:000002">
    <property type="entry name" value="D-2-hydroxyglutarate dehydrogenase mitochondrial"/>
    <property type="match status" value="1"/>
</dbReference>
<dbReference type="InterPro" id="IPR016171">
    <property type="entry name" value="Vanillyl_alc_oxidase_C-sub2"/>
</dbReference>
<evidence type="ECO:0000256" key="1">
    <source>
        <dbReference type="ARBA" id="ARBA00001974"/>
    </source>
</evidence>
<evidence type="ECO:0000256" key="5">
    <source>
        <dbReference type="ARBA" id="ARBA00023002"/>
    </source>
</evidence>
<dbReference type="EC" id="1.1.99.39" evidence="6"/>
<dbReference type="Gene3D" id="3.30.70.2190">
    <property type="match status" value="1"/>
</dbReference>
<dbReference type="Pfam" id="PF01565">
    <property type="entry name" value="FAD_binding_4"/>
    <property type="match status" value="1"/>
</dbReference>
<dbReference type="InterPro" id="IPR016164">
    <property type="entry name" value="FAD-linked_Oxase-like_C"/>
</dbReference>